<evidence type="ECO:0000259" key="4">
    <source>
        <dbReference type="PROSITE" id="PS50949"/>
    </source>
</evidence>
<feature type="domain" description="HTH gntR-type" evidence="4">
    <location>
        <begin position="8"/>
        <end position="76"/>
    </location>
</feature>
<dbReference type="SUPFAM" id="SSF64288">
    <property type="entry name" value="Chorismate lyase-like"/>
    <property type="match status" value="1"/>
</dbReference>
<evidence type="ECO:0000313" key="5">
    <source>
        <dbReference type="EMBL" id="SDO05292.1"/>
    </source>
</evidence>
<dbReference type="InterPro" id="IPR028978">
    <property type="entry name" value="Chorismate_lyase_/UTRA_dom_sf"/>
</dbReference>
<dbReference type="RefSeq" id="WP_090842983.1">
    <property type="nucleotide sequence ID" value="NZ_FNIL01000006.1"/>
</dbReference>
<dbReference type="PROSITE" id="PS50949">
    <property type="entry name" value="HTH_GNTR"/>
    <property type="match status" value="1"/>
</dbReference>
<dbReference type="Gene3D" id="1.10.10.10">
    <property type="entry name" value="Winged helix-like DNA-binding domain superfamily/Winged helix DNA-binding domain"/>
    <property type="match status" value="1"/>
</dbReference>
<dbReference type="InterPro" id="IPR000524">
    <property type="entry name" value="Tscrpt_reg_HTH_GntR"/>
</dbReference>
<dbReference type="GO" id="GO:0003677">
    <property type="term" value="F:DNA binding"/>
    <property type="evidence" value="ECO:0007669"/>
    <property type="project" value="UniProtKB-KW"/>
</dbReference>
<dbReference type="EMBL" id="FNIL01000006">
    <property type="protein sequence ID" value="SDO05292.1"/>
    <property type="molecule type" value="Genomic_DNA"/>
</dbReference>
<dbReference type="OrthoDB" id="9815017at2"/>
<keyword evidence="2" id="KW-0238">DNA-binding</keyword>
<dbReference type="InterPro" id="IPR050679">
    <property type="entry name" value="Bact_HTH_transcr_reg"/>
</dbReference>
<dbReference type="Pfam" id="PF07702">
    <property type="entry name" value="UTRA"/>
    <property type="match status" value="1"/>
</dbReference>
<keyword evidence="6" id="KW-1185">Reference proteome</keyword>
<dbReference type="PRINTS" id="PR00035">
    <property type="entry name" value="HTHGNTR"/>
</dbReference>
<name>A0A1H0GEJ4_9BACI</name>
<evidence type="ECO:0000256" key="2">
    <source>
        <dbReference type="ARBA" id="ARBA00023125"/>
    </source>
</evidence>
<dbReference type="SMART" id="SM00345">
    <property type="entry name" value="HTH_GNTR"/>
    <property type="match status" value="1"/>
</dbReference>
<keyword evidence="1" id="KW-0805">Transcription regulation</keyword>
<evidence type="ECO:0000313" key="6">
    <source>
        <dbReference type="Proteomes" id="UP000198778"/>
    </source>
</evidence>
<organism evidence="5 6">
    <name type="scientific">Alkalicoccus daliensis</name>
    <dbReference type="NCBI Taxonomy" id="745820"/>
    <lineage>
        <taxon>Bacteria</taxon>
        <taxon>Bacillati</taxon>
        <taxon>Bacillota</taxon>
        <taxon>Bacilli</taxon>
        <taxon>Bacillales</taxon>
        <taxon>Bacillaceae</taxon>
        <taxon>Alkalicoccus</taxon>
    </lineage>
</organism>
<dbReference type="CDD" id="cd07377">
    <property type="entry name" value="WHTH_GntR"/>
    <property type="match status" value="1"/>
</dbReference>
<proteinExistence type="predicted"/>
<protein>
    <submittedName>
        <fullName evidence="5">Transcriptional regulator, GntR family</fullName>
    </submittedName>
</protein>
<evidence type="ECO:0000256" key="3">
    <source>
        <dbReference type="ARBA" id="ARBA00023163"/>
    </source>
</evidence>
<dbReference type="Pfam" id="PF00392">
    <property type="entry name" value="GntR"/>
    <property type="match status" value="1"/>
</dbReference>
<dbReference type="InterPro" id="IPR036388">
    <property type="entry name" value="WH-like_DNA-bd_sf"/>
</dbReference>
<dbReference type="AlphaFoldDB" id="A0A1H0GEJ4"/>
<dbReference type="InterPro" id="IPR036390">
    <property type="entry name" value="WH_DNA-bd_sf"/>
</dbReference>
<dbReference type="PANTHER" id="PTHR44846">
    <property type="entry name" value="MANNOSYL-D-GLYCERATE TRANSPORT/METABOLISM SYSTEM REPRESSOR MNGR-RELATED"/>
    <property type="match status" value="1"/>
</dbReference>
<dbReference type="FunFam" id="1.10.10.10:FF:000079">
    <property type="entry name" value="GntR family transcriptional regulator"/>
    <property type="match status" value="1"/>
</dbReference>
<accession>A0A1H0GEJ4</accession>
<dbReference type="PANTHER" id="PTHR44846:SF1">
    <property type="entry name" value="MANNOSYL-D-GLYCERATE TRANSPORT_METABOLISM SYSTEM REPRESSOR MNGR-RELATED"/>
    <property type="match status" value="1"/>
</dbReference>
<sequence length="239" mass="27589">MINKQSPIPIYYQIEEILRSQIEKGELAEEEMIPSERELAYDFNVSRMTIRQAISNLVSEGLLYKEKGKGTFVNIKRFEQPLMDLTSFSEDMLWRGLTPGVKLIDFKEVGISLQKSRHLQVEEGSKGYELSRIRLADEEPIAYEVMTLPAYLFPEIELNNLKSSFYQYVESKGMKIEGASQTIEPSLAREHEAELLNIEVGAPVLLMKRVSYLASGHHFEYVTSVYRGDKYKFVTQMKR</sequence>
<dbReference type="GO" id="GO:0045892">
    <property type="term" value="P:negative regulation of DNA-templated transcription"/>
    <property type="evidence" value="ECO:0007669"/>
    <property type="project" value="TreeGrafter"/>
</dbReference>
<keyword evidence="3" id="KW-0804">Transcription</keyword>
<evidence type="ECO:0000256" key="1">
    <source>
        <dbReference type="ARBA" id="ARBA00023015"/>
    </source>
</evidence>
<dbReference type="GO" id="GO:0003700">
    <property type="term" value="F:DNA-binding transcription factor activity"/>
    <property type="evidence" value="ECO:0007669"/>
    <property type="project" value="InterPro"/>
</dbReference>
<dbReference type="Gene3D" id="3.40.1410.10">
    <property type="entry name" value="Chorismate lyase-like"/>
    <property type="match status" value="1"/>
</dbReference>
<dbReference type="SUPFAM" id="SSF46785">
    <property type="entry name" value="Winged helix' DNA-binding domain"/>
    <property type="match status" value="1"/>
</dbReference>
<gene>
    <name evidence="5" type="ORF">SAMN04488053_10678</name>
</gene>
<dbReference type="Proteomes" id="UP000198778">
    <property type="component" value="Unassembled WGS sequence"/>
</dbReference>
<reference evidence="6" key="1">
    <citation type="submission" date="2016-10" db="EMBL/GenBank/DDBJ databases">
        <authorList>
            <person name="Varghese N."/>
            <person name="Submissions S."/>
        </authorList>
    </citation>
    <scope>NUCLEOTIDE SEQUENCE [LARGE SCALE GENOMIC DNA]</scope>
    <source>
        <strain evidence="6">CGMCC 1.10369</strain>
    </source>
</reference>
<dbReference type="STRING" id="745820.SAMN04488053_10678"/>
<dbReference type="InterPro" id="IPR011663">
    <property type="entry name" value="UTRA"/>
</dbReference>
<dbReference type="SMART" id="SM00866">
    <property type="entry name" value="UTRA"/>
    <property type="match status" value="1"/>
</dbReference>